<accession>A0A6G8FCU6</accession>
<name>A0A6G8FCU6_KLEPN</name>
<dbReference type="AlphaFoldDB" id="A0A6G8FCU6"/>
<reference evidence="2" key="1">
    <citation type="submission" date="2019-08" db="EMBL/GenBank/DDBJ databases">
        <authorList>
            <person name="Lv L."/>
            <person name="Gao X."/>
            <person name="Liu J.-H."/>
        </authorList>
    </citation>
    <scope>NUCLEOTIDE SEQUENCE</scope>
    <source>
        <strain evidence="2">LDL3-2</strain>
        <plasmid evidence="2">pHNLDL3-2</plasmid>
    </source>
</reference>
<sequence length="61" mass="7168">MKLPSVKQVFSHKEVKDFADQSTVNLTNLILLCFQTIFFILVSIFRMFFPARPEKTEKDTK</sequence>
<feature type="transmembrane region" description="Helical" evidence="1">
    <location>
        <begin position="29"/>
        <end position="49"/>
    </location>
</feature>
<keyword evidence="2" id="KW-0614">Plasmid</keyword>
<geneLocation type="plasmid" evidence="2">
    <name>pHNLDL3-2</name>
</geneLocation>
<keyword evidence="1" id="KW-1133">Transmembrane helix</keyword>
<organism evidence="2">
    <name type="scientific">Klebsiella pneumoniae</name>
    <dbReference type="NCBI Taxonomy" id="573"/>
    <lineage>
        <taxon>Bacteria</taxon>
        <taxon>Pseudomonadati</taxon>
        <taxon>Pseudomonadota</taxon>
        <taxon>Gammaproteobacteria</taxon>
        <taxon>Enterobacterales</taxon>
        <taxon>Enterobacteriaceae</taxon>
        <taxon>Klebsiella/Raoultella group</taxon>
        <taxon>Klebsiella</taxon>
        <taxon>Klebsiella pneumoniae complex</taxon>
    </lineage>
</organism>
<evidence type="ECO:0000313" key="2">
    <source>
        <dbReference type="EMBL" id="QIM13761.1"/>
    </source>
</evidence>
<evidence type="ECO:0000256" key="1">
    <source>
        <dbReference type="SAM" id="Phobius"/>
    </source>
</evidence>
<dbReference type="EMBL" id="MN319465">
    <property type="protein sequence ID" value="QIM13761.1"/>
    <property type="molecule type" value="Genomic_DNA"/>
</dbReference>
<keyword evidence="1" id="KW-0472">Membrane</keyword>
<proteinExistence type="predicted"/>
<protein>
    <submittedName>
        <fullName evidence="2">Uncharacterized protein</fullName>
    </submittedName>
</protein>
<keyword evidence="1" id="KW-0812">Transmembrane</keyword>